<dbReference type="EMBL" id="JXJN01011116">
    <property type="status" value="NOT_ANNOTATED_CDS"/>
    <property type="molecule type" value="Genomic_DNA"/>
</dbReference>
<reference evidence="1" key="2">
    <citation type="submission" date="2020-05" db="UniProtKB">
        <authorList>
            <consortium name="EnsemblMetazoa"/>
        </authorList>
    </citation>
    <scope>IDENTIFICATION</scope>
    <source>
        <strain evidence="1">IAEA</strain>
    </source>
</reference>
<dbReference type="AlphaFoldDB" id="A0A1B0BAQ7"/>
<protein>
    <submittedName>
        <fullName evidence="1">Uncharacterized protein</fullName>
    </submittedName>
</protein>
<evidence type="ECO:0000313" key="2">
    <source>
        <dbReference type="Proteomes" id="UP000092460"/>
    </source>
</evidence>
<name>A0A1B0BAQ7_9MUSC</name>
<dbReference type="VEuPathDB" id="VectorBase:GPPI024142"/>
<proteinExistence type="predicted"/>
<sequence length="60" mass="6890">MTTTMTGLKQTINCLNEPNKQSATHSPLYRMYHGLLIKQSNETNKPTEEIVRLKSNAEKR</sequence>
<reference evidence="2" key="1">
    <citation type="submission" date="2015-01" db="EMBL/GenBank/DDBJ databases">
        <authorList>
            <person name="Aksoy S."/>
            <person name="Warren W."/>
            <person name="Wilson R.K."/>
        </authorList>
    </citation>
    <scope>NUCLEOTIDE SEQUENCE [LARGE SCALE GENOMIC DNA]</scope>
    <source>
        <strain evidence="2">IAEA</strain>
    </source>
</reference>
<evidence type="ECO:0000313" key="1">
    <source>
        <dbReference type="EnsemblMetazoa" id="GPPI024142-PA"/>
    </source>
</evidence>
<dbReference type="Proteomes" id="UP000092460">
    <property type="component" value="Unassembled WGS sequence"/>
</dbReference>
<organism evidence="1 2">
    <name type="scientific">Glossina palpalis gambiensis</name>
    <dbReference type="NCBI Taxonomy" id="67801"/>
    <lineage>
        <taxon>Eukaryota</taxon>
        <taxon>Metazoa</taxon>
        <taxon>Ecdysozoa</taxon>
        <taxon>Arthropoda</taxon>
        <taxon>Hexapoda</taxon>
        <taxon>Insecta</taxon>
        <taxon>Pterygota</taxon>
        <taxon>Neoptera</taxon>
        <taxon>Endopterygota</taxon>
        <taxon>Diptera</taxon>
        <taxon>Brachycera</taxon>
        <taxon>Muscomorpha</taxon>
        <taxon>Hippoboscoidea</taxon>
        <taxon>Glossinidae</taxon>
        <taxon>Glossina</taxon>
    </lineage>
</organism>
<dbReference type="EnsemblMetazoa" id="GPPI024142-RA">
    <property type="protein sequence ID" value="GPPI024142-PA"/>
    <property type="gene ID" value="GPPI024142"/>
</dbReference>
<accession>A0A1B0BAQ7</accession>
<keyword evidence="2" id="KW-1185">Reference proteome</keyword>